<dbReference type="AlphaFoldDB" id="A0A813Y0U0"/>
<dbReference type="Proteomes" id="UP000663860">
    <property type="component" value="Unassembled WGS sequence"/>
</dbReference>
<reference evidence="6" key="1">
    <citation type="submission" date="2021-02" db="EMBL/GenBank/DDBJ databases">
        <authorList>
            <person name="Nowell W R."/>
        </authorList>
    </citation>
    <scope>NUCLEOTIDE SEQUENCE</scope>
</reference>
<keyword evidence="4" id="KW-0009">Actin-binding</keyword>
<dbReference type="Gene3D" id="3.30.1460.20">
    <property type="match status" value="2"/>
</dbReference>
<comment type="subcellular location">
    <subcellularLocation>
        <location evidence="1">Cytoplasm</location>
        <location evidence="1">Cytoskeleton</location>
    </subcellularLocation>
</comment>
<accession>A0A813Y0U0</accession>
<dbReference type="EMBL" id="CAJNOE010000082">
    <property type="protein sequence ID" value="CAF0878877.1"/>
    <property type="molecule type" value="Genomic_DNA"/>
</dbReference>
<protein>
    <recommendedName>
        <fullName evidence="8">Actin-related protein 2/3 complex subunit 4</fullName>
    </recommendedName>
</protein>
<dbReference type="GO" id="GO:0030041">
    <property type="term" value="P:actin filament polymerization"/>
    <property type="evidence" value="ECO:0007669"/>
    <property type="project" value="InterPro"/>
</dbReference>
<name>A0A813Y0U0_9BILA</name>
<dbReference type="GO" id="GO:0005885">
    <property type="term" value="C:Arp2/3 protein complex"/>
    <property type="evidence" value="ECO:0007669"/>
    <property type="project" value="InterPro"/>
</dbReference>
<dbReference type="PIRSF" id="PIRSF039100">
    <property type="entry name" value="ARPC4"/>
    <property type="match status" value="1"/>
</dbReference>
<evidence type="ECO:0000256" key="1">
    <source>
        <dbReference type="ARBA" id="ARBA00004245"/>
    </source>
</evidence>
<keyword evidence="3" id="KW-0963">Cytoplasm</keyword>
<evidence type="ECO:0000256" key="2">
    <source>
        <dbReference type="ARBA" id="ARBA00005919"/>
    </source>
</evidence>
<dbReference type="GO" id="GO:0034314">
    <property type="term" value="P:Arp2/3 complex-mediated actin nucleation"/>
    <property type="evidence" value="ECO:0007669"/>
    <property type="project" value="InterPro"/>
</dbReference>
<evidence type="ECO:0008006" key="8">
    <source>
        <dbReference type="Google" id="ProtNLM"/>
    </source>
</evidence>
<keyword evidence="5" id="KW-0206">Cytoskeleton</keyword>
<evidence type="ECO:0000256" key="4">
    <source>
        <dbReference type="ARBA" id="ARBA00023203"/>
    </source>
</evidence>
<organism evidence="6 7">
    <name type="scientific">Adineta steineri</name>
    <dbReference type="NCBI Taxonomy" id="433720"/>
    <lineage>
        <taxon>Eukaryota</taxon>
        <taxon>Metazoa</taxon>
        <taxon>Spiralia</taxon>
        <taxon>Gnathifera</taxon>
        <taxon>Rotifera</taxon>
        <taxon>Eurotatoria</taxon>
        <taxon>Bdelloidea</taxon>
        <taxon>Adinetida</taxon>
        <taxon>Adinetidae</taxon>
        <taxon>Adineta</taxon>
    </lineage>
</organism>
<sequence length="218" mass="25635">MAQAVPKRESAQKAYLDVIRTTLQAAFCIENFESQLVERHNKPEVEVKSNINLSLNPVTISRNPDQRVLIEGSINSIRISIAVKQSNELEKILCKRLMRFMMQRADDFHILRRKPIEGYDISFLITNFHAEQMYKHRLVDFIIYFVEEIDKEVSEMVLAGYDISFLITNFHAEQMYKHRLVDFIIYFVEEIDKEVSEMVLAVSSRGRMAADEFFKRFN</sequence>
<dbReference type="Pfam" id="PF05856">
    <property type="entry name" value="ARPC4"/>
    <property type="match status" value="2"/>
</dbReference>
<dbReference type="PANTHER" id="PTHR22629:SF0">
    <property type="entry name" value="ACTIN-RELATED PROTEIN 2_3 COMPLEX SUBUNIT 4"/>
    <property type="match status" value="1"/>
</dbReference>
<evidence type="ECO:0000313" key="6">
    <source>
        <dbReference type="EMBL" id="CAF0878877.1"/>
    </source>
</evidence>
<dbReference type="SUPFAM" id="SSF69645">
    <property type="entry name" value="Arp2/3 complex subunits"/>
    <property type="match status" value="2"/>
</dbReference>
<comment type="caution">
    <text evidence="6">The sequence shown here is derived from an EMBL/GenBank/DDBJ whole genome shotgun (WGS) entry which is preliminary data.</text>
</comment>
<dbReference type="InterPro" id="IPR034666">
    <property type="entry name" value="ARPC2/4"/>
</dbReference>
<proteinExistence type="inferred from homology"/>
<gene>
    <name evidence="6" type="ORF">IZO911_LOCUS11075</name>
</gene>
<evidence type="ECO:0000256" key="3">
    <source>
        <dbReference type="ARBA" id="ARBA00022490"/>
    </source>
</evidence>
<dbReference type="InterPro" id="IPR008384">
    <property type="entry name" value="ARPC4"/>
</dbReference>
<evidence type="ECO:0000256" key="5">
    <source>
        <dbReference type="ARBA" id="ARBA00023212"/>
    </source>
</evidence>
<comment type="similarity">
    <text evidence="2">Belongs to the ARPC4 family.</text>
</comment>
<dbReference type="PANTHER" id="PTHR22629">
    <property type="entry name" value="ARP2/3 COMPLEX 20 KD SUBUNIT"/>
    <property type="match status" value="1"/>
</dbReference>
<evidence type="ECO:0000313" key="7">
    <source>
        <dbReference type="Proteomes" id="UP000663860"/>
    </source>
</evidence>
<dbReference type="GO" id="GO:0051015">
    <property type="term" value="F:actin filament binding"/>
    <property type="evidence" value="ECO:0007669"/>
    <property type="project" value="TreeGrafter"/>
</dbReference>